<dbReference type="Proteomes" id="UP001530400">
    <property type="component" value="Unassembled WGS sequence"/>
</dbReference>
<feature type="region of interest" description="Disordered" evidence="4">
    <location>
        <begin position="123"/>
        <end position="146"/>
    </location>
</feature>
<evidence type="ECO:0000313" key="7">
    <source>
        <dbReference type="Proteomes" id="UP001530400"/>
    </source>
</evidence>
<proteinExistence type="inferred from homology"/>
<comment type="caution">
    <text evidence="6">The sequence shown here is derived from an EMBL/GenBank/DDBJ whole genome shotgun (WGS) entry which is preliminary data.</text>
</comment>
<evidence type="ECO:0000256" key="3">
    <source>
        <dbReference type="ARBA" id="ARBA00023002"/>
    </source>
</evidence>
<evidence type="ECO:0000256" key="2">
    <source>
        <dbReference type="ARBA" id="ARBA00005979"/>
    </source>
</evidence>
<dbReference type="Pfam" id="PF00724">
    <property type="entry name" value="Oxidored_FMN"/>
    <property type="match status" value="1"/>
</dbReference>
<reference evidence="6 7" key="1">
    <citation type="submission" date="2024-10" db="EMBL/GenBank/DDBJ databases">
        <title>Updated reference genomes for cyclostephanoid diatoms.</title>
        <authorList>
            <person name="Roberts W.R."/>
            <person name="Alverson A.J."/>
        </authorList>
    </citation>
    <scope>NUCLEOTIDE SEQUENCE [LARGE SCALE GENOMIC DNA]</scope>
    <source>
        <strain evidence="6 7">AJA010-31</strain>
    </source>
</reference>
<dbReference type="PANTHER" id="PTHR22893:SF91">
    <property type="entry name" value="NADPH DEHYDROGENASE 2-RELATED"/>
    <property type="match status" value="1"/>
</dbReference>
<sequence length="379" mass="41452">MPYDPAGLQAKFLIDDDLELSNRIVMGPMTRARCDPGTDIPNDLMAQHYTQRATAGLIITEGTQISEQAIGWKDAPSIFRQEHVDAWKKVTSSVHESGGKIFLQLWHLGRQSHSSFHPSTGEIVSASDLPVPSGTARDANGEHVPYEAPRPLTLEEIRTTVQDYANAARKSKEAGFDGVEIHGANGYLVDQFLQTCSNVRTDEYGGSMENRVRFLIEIVEAIIADGAFPASRVGVRLSPNGAYGGMGSSDNDKLFPYVAERLSKYGLAYLHIMDGVGFGVHGLCPLVTCMDMKMAFKGGTIIANVGLTKDVAEGMLRSGAVDLACFGRPYISNPDLVYRFANDLPLNPDAPYEAWWHMKGAEGYNDFPFAELVDEKEAN</sequence>
<evidence type="ECO:0000256" key="1">
    <source>
        <dbReference type="ARBA" id="ARBA00001917"/>
    </source>
</evidence>
<keyword evidence="7" id="KW-1185">Reference proteome</keyword>
<feature type="domain" description="NADH:flavin oxidoreductase/NADH oxidase N-terminal" evidence="5">
    <location>
        <begin position="18"/>
        <end position="347"/>
    </location>
</feature>
<dbReference type="Gene3D" id="3.20.20.70">
    <property type="entry name" value="Aldolase class I"/>
    <property type="match status" value="1"/>
</dbReference>
<dbReference type="SUPFAM" id="SSF51395">
    <property type="entry name" value="FMN-linked oxidoreductases"/>
    <property type="match status" value="1"/>
</dbReference>
<dbReference type="PANTHER" id="PTHR22893">
    <property type="entry name" value="NADH OXIDOREDUCTASE-RELATED"/>
    <property type="match status" value="1"/>
</dbReference>
<evidence type="ECO:0000256" key="4">
    <source>
        <dbReference type="SAM" id="MobiDB-lite"/>
    </source>
</evidence>
<dbReference type="InterPro" id="IPR045247">
    <property type="entry name" value="Oye-like"/>
</dbReference>
<dbReference type="GO" id="GO:0016628">
    <property type="term" value="F:oxidoreductase activity, acting on the CH-CH group of donors, NAD or NADP as acceptor"/>
    <property type="evidence" value="ECO:0007669"/>
    <property type="project" value="UniProtKB-ARBA"/>
</dbReference>
<gene>
    <name evidence="6" type="ORF">ACHAWO_013291</name>
</gene>
<dbReference type="CDD" id="cd02933">
    <property type="entry name" value="OYE_like_FMN"/>
    <property type="match status" value="1"/>
</dbReference>
<keyword evidence="3" id="KW-0560">Oxidoreductase</keyword>
<name>A0ABD3PGS7_9STRA</name>
<accession>A0ABD3PGS7</accession>
<dbReference type="GO" id="GO:0005829">
    <property type="term" value="C:cytosol"/>
    <property type="evidence" value="ECO:0007669"/>
    <property type="project" value="UniProtKB-ARBA"/>
</dbReference>
<dbReference type="EMBL" id="JALLPJ020000624">
    <property type="protein sequence ID" value="KAL3787107.1"/>
    <property type="molecule type" value="Genomic_DNA"/>
</dbReference>
<dbReference type="InterPro" id="IPR013785">
    <property type="entry name" value="Aldolase_TIM"/>
</dbReference>
<protein>
    <recommendedName>
        <fullName evidence="5">NADH:flavin oxidoreductase/NADH oxidase N-terminal domain-containing protein</fullName>
    </recommendedName>
</protein>
<evidence type="ECO:0000259" key="5">
    <source>
        <dbReference type="Pfam" id="PF00724"/>
    </source>
</evidence>
<comment type="similarity">
    <text evidence="2">Belongs to the NADH:flavin oxidoreductase/NADH oxidase family.</text>
</comment>
<comment type="cofactor">
    <cofactor evidence="1">
        <name>FMN</name>
        <dbReference type="ChEBI" id="CHEBI:58210"/>
    </cofactor>
</comment>
<organism evidence="6 7">
    <name type="scientific">Cyclotella atomus</name>
    <dbReference type="NCBI Taxonomy" id="382360"/>
    <lineage>
        <taxon>Eukaryota</taxon>
        <taxon>Sar</taxon>
        <taxon>Stramenopiles</taxon>
        <taxon>Ochrophyta</taxon>
        <taxon>Bacillariophyta</taxon>
        <taxon>Coscinodiscophyceae</taxon>
        <taxon>Thalassiosirophycidae</taxon>
        <taxon>Stephanodiscales</taxon>
        <taxon>Stephanodiscaceae</taxon>
        <taxon>Cyclotella</taxon>
    </lineage>
</organism>
<evidence type="ECO:0000313" key="6">
    <source>
        <dbReference type="EMBL" id="KAL3787107.1"/>
    </source>
</evidence>
<dbReference type="FunFam" id="3.20.20.70:FF:000059">
    <property type="entry name" value="N-ethylmaleimide reductase, FMN-linked"/>
    <property type="match status" value="1"/>
</dbReference>
<dbReference type="AlphaFoldDB" id="A0ABD3PGS7"/>
<dbReference type="InterPro" id="IPR001155">
    <property type="entry name" value="OxRdtase_FMN_N"/>
</dbReference>